<name>A0A8B0STU0_KLEPN</name>
<geneLocation type="plasmid" evidence="1">
    <name>p17-15-vir-like</name>
</geneLocation>
<protein>
    <submittedName>
        <fullName evidence="1">PsiA protein</fullName>
    </submittedName>
</protein>
<proteinExistence type="predicted"/>
<dbReference type="EMBL" id="MN956836">
    <property type="protein sequence ID" value="QTX14429.1"/>
    <property type="molecule type" value="Genomic_DNA"/>
</dbReference>
<evidence type="ECO:0000313" key="1">
    <source>
        <dbReference type="EMBL" id="QTX14429.1"/>
    </source>
</evidence>
<dbReference type="Pfam" id="PF06952">
    <property type="entry name" value="PsiA"/>
    <property type="match status" value="1"/>
</dbReference>
<accession>A0A8B0STU0</accession>
<dbReference type="InterPro" id="IPR009713">
    <property type="entry name" value="Uncharacterised_PsiA"/>
</dbReference>
<dbReference type="AlphaFoldDB" id="A0A8B0STU0"/>
<keyword evidence="1" id="KW-0614">Plasmid</keyword>
<reference evidence="1" key="1">
    <citation type="submission" date="2020-01" db="EMBL/GenBank/DDBJ databases">
        <authorList>
            <person name="Qin S."/>
        </authorList>
    </citation>
    <scope>NUCLEOTIDE SEQUENCE</scope>
    <source>
        <strain evidence="1">CVir17-16-YZ6g</strain>
        <plasmid evidence="1">p17-15-vir-like</plasmid>
    </source>
</reference>
<organism evidence="1">
    <name type="scientific">Klebsiella pneumoniae</name>
    <dbReference type="NCBI Taxonomy" id="573"/>
    <lineage>
        <taxon>Bacteria</taxon>
        <taxon>Pseudomonadati</taxon>
        <taxon>Pseudomonadota</taxon>
        <taxon>Gammaproteobacteria</taxon>
        <taxon>Enterobacterales</taxon>
        <taxon>Enterobacteriaceae</taxon>
        <taxon>Klebsiella/Raoultella group</taxon>
        <taxon>Klebsiella</taxon>
        <taxon>Klebsiella pneumoniae complex</taxon>
    </lineage>
</organism>
<sequence>MRREARQVEQSRLLRQNLLGQAVTELNFSVTGNRLHLVHPVERRV</sequence>